<reference evidence="6 7" key="1">
    <citation type="submission" date="2016-11" db="EMBL/GenBank/DDBJ databases">
        <title>Paenibacillus species isolates.</title>
        <authorList>
            <person name="Beno S.M."/>
        </authorList>
    </citation>
    <scope>NUCLEOTIDE SEQUENCE [LARGE SCALE GENOMIC DNA]</scope>
    <source>
        <strain evidence="6 7">FSL R5-0378</strain>
    </source>
</reference>
<dbReference type="Pfam" id="PF00501">
    <property type="entry name" value="AMP-binding"/>
    <property type="match status" value="1"/>
</dbReference>
<dbReference type="InterPro" id="IPR009081">
    <property type="entry name" value="PP-bd_ACP"/>
</dbReference>
<dbReference type="Gene3D" id="2.30.38.10">
    <property type="entry name" value="Luciferase, Domain 3"/>
    <property type="match status" value="1"/>
</dbReference>
<dbReference type="AlphaFoldDB" id="A0A1R1F245"/>
<dbReference type="PANTHER" id="PTHR44845">
    <property type="entry name" value="CARRIER DOMAIN-CONTAINING PROTEIN"/>
    <property type="match status" value="1"/>
</dbReference>
<dbReference type="SUPFAM" id="SSF52777">
    <property type="entry name" value="CoA-dependent acyltransferases"/>
    <property type="match status" value="1"/>
</dbReference>
<dbReference type="Pfam" id="PF00550">
    <property type="entry name" value="PP-binding"/>
    <property type="match status" value="1"/>
</dbReference>
<dbReference type="PANTHER" id="PTHR44845:SF7">
    <property type="entry name" value="PLIPASTATIN SYNTHASE SUBUNIT D"/>
    <property type="match status" value="1"/>
</dbReference>
<dbReference type="InterPro" id="IPR036736">
    <property type="entry name" value="ACP-like_sf"/>
</dbReference>
<dbReference type="SUPFAM" id="SSF47336">
    <property type="entry name" value="ACP-like"/>
    <property type="match status" value="1"/>
</dbReference>
<feature type="domain" description="Carrier" evidence="5">
    <location>
        <begin position="759"/>
        <end position="833"/>
    </location>
</feature>
<dbReference type="InterPro" id="IPR045851">
    <property type="entry name" value="AMP-bd_C_sf"/>
</dbReference>
<dbReference type="CDD" id="cd05930">
    <property type="entry name" value="A_NRPS"/>
    <property type="match status" value="1"/>
</dbReference>
<dbReference type="InterPro" id="IPR020459">
    <property type="entry name" value="AMP-binding"/>
</dbReference>
<evidence type="ECO:0000313" key="7">
    <source>
        <dbReference type="Proteomes" id="UP000187172"/>
    </source>
</evidence>
<accession>A0A1R1F245</accession>
<evidence type="ECO:0000313" key="6">
    <source>
        <dbReference type="EMBL" id="OMF58100.1"/>
    </source>
</evidence>
<dbReference type="FunFam" id="3.40.50.12780:FF:000012">
    <property type="entry name" value="Non-ribosomal peptide synthetase"/>
    <property type="match status" value="1"/>
</dbReference>
<evidence type="ECO:0000256" key="1">
    <source>
        <dbReference type="ARBA" id="ARBA00006432"/>
    </source>
</evidence>
<dbReference type="Gene3D" id="1.10.1200.10">
    <property type="entry name" value="ACP-like"/>
    <property type="match status" value="1"/>
</dbReference>
<evidence type="ECO:0000256" key="4">
    <source>
        <dbReference type="ARBA" id="ARBA00023194"/>
    </source>
</evidence>
<comment type="caution">
    <text evidence="6">The sequence shown here is derived from an EMBL/GenBank/DDBJ whole genome shotgun (WGS) entry which is preliminary data.</text>
</comment>
<dbReference type="Gene3D" id="3.30.559.30">
    <property type="entry name" value="Nonribosomal peptide synthetase, condensation domain"/>
    <property type="match status" value="1"/>
</dbReference>
<dbReference type="SUPFAM" id="SSF56801">
    <property type="entry name" value="Acetyl-CoA synthetase-like"/>
    <property type="match status" value="1"/>
</dbReference>
<gene>
    <name evidence="6" type="ORF">BK138_05930</name>
</gene>
<dbReference type="EMBL" id="MRTP01000001">
    <property type="protein sequence ID" value="OMF58100.1"/>
    <property type="molecule type" value="Genomic_DNA"/>
</dbReference>
<keyword evidence="2" id="KW-0596">Phosphopantetheine</keyword>
<dbReference type="Gene3D" id="3.30.300.30">
    <property type="match status" value="1"/>
</dbReference>
<dbReference type="InterPro" id="IPR010080">
    <property type="entry name" value="Thioester_reductase-like_dom"/>
</dbReference>
<dbReference type="PRINTS" id="PR00154">
    <property type="entry name" value="AMPBINDING"/>
</dbReference>
<name>A0A1R1F245_9BACL</name>
<dbReference type="InterPro" id="IPR036291">
    <property type="entry name" value="NAD(P)-bd_dom_sf"/>
</dbReference>
<comment type="similarity">
    <text evidence="1">Belongs to the ATP-dependent AMP-binding enzyme family.</text>
</comment>
<evidence type="ECO:0000259" key="5">
    <source>
        <dbReference type="PROSITE" id="PS50075"/>
    </source>
</evidence>
<dbReference type="Proteomes" id="UP000187172">
    <property type="component" value="Unassembled WGS sequence"/>
</dbReference>
<keyword evidence="4" id="KW-0045">Antibiotic biosynthesis</keyword>
<dbReference type="GO" id="GO:0017000">
    <property type="term" value="P:antibiotic biosynthetic process"/>
    <property type="evidence" value="ECO:0007669"/>
    <property type="project" value="UniProtKB-KW"/>
</dbReference>
<evidence type="ECO:0000256" key="3">
    <source>
        <dbReference type="ARBA" id="ARBA00022553"/>
    </source>
</evidence>
<dbReference type="InterPro" id="IPR010071">
    <property type="entry name" value="AA_adenyl_dom"/>
</dbReference>
<dbReference type="InterPro" id="IPR025110">
    <property type="entry name" value="AMP-bd_C"/>
</dbReference>
<keyword evidence="3" id="KW-0597">Phosphoprotein</keyword>
<dbReference type="Gene3D" id="3.40.50.980">
    <property type="match status" value="2"/>
</dbReference>
<dbReference type="NCBIfam" id="TIGR01746">
    <property type="entry name" value="Thioester-redct"/>
    <property type="match status" value="1"/>
</dbReference>
<dbReference type="NCBIfam" id="TIGR01733">
    <property type="entry name" value="AA-adenyl-dom"/>
    <property type="match status" value="1"/>
</dbReference>
<dbReference type="Pfam" id="PF07993">
    <property type="entry name" value="NAD_binding_4"/>
    <property type="match status" value="1"/>
</dbReference>
<dbReference type="Pfam" id="PF13193">
    <property type="entry name" value="AMP-binding_C"/>
    <property type="match status" value="1"/>
</dbReference>
<proteinExistence type="inferred from homology"/>
<dbReference type="InterPro" id="IPR000873">
    <property type="entry name" value="AMP-dep_synth/lig_dom"/>
</dbReference>
<dbReference type="Gene3D" id="3.40.50.720">
    <property type="entry name" value="NAD(P)-binding Rossmann-like Domain"/>
    <property type="match status" value="1"/>
</dbReference>
<dbReference type="InterPro" id="IPR020845">
    <property type="entry name" value="AMP-binding_CS"/>
</dbReference>
<organism evidence="6 7">
    <name type="scientific">Paenibacillus rhizosphaerae</name>
    <dbReference type="NCBI Taxonomy" id="297318"/>
    <lineage>
        <taxon>Bacteria</taxon>
        <taxon>Bacillati</taxon>
        <taxon>Bacillota</taxon>
        <taxon>Bacilli</taxon>
        <taxon>Bacillales</taxon>
        <taxon>Paenibacillaceae</taxon>
        <taxon>Paenibacillus</taxon>
    </lineage>
</organism>
<evidence type="ECO:0000256" key="2">
    <source>
        <dbReference type="ARBA" id="ARBA00022450"/>
    </source>
</evidence>
<dbReference type="STRING" id="297318.BK138_05930"/>
<dbReference type="PROSITE" id="PS00455">
    <property type="entry name" value="AMP_BINDING"/>
    <property type="match status" value="1"/>
</dbReference>
<dbReference type="CDD" id="cd05235">
    <property type="entry name" value="SDR_e1"/>
    <property type="match status" value="1"/>
</dbReference>
<keyword evidence="7" id="KW-1185">Reference proteome</keyword>
<sequence>MKELNILNTTSISERSKAYWSQELELPLPGLNLYTDEPVREIQPDLLRITETLDLGPEEAAELSRLGNPRAWWLAGYAVFLYRMSADQDLLLGVVSRQGELLPLRAAISGQDTFRQVYARIEAKLVELDAADLSLQELEEMIGQPLGYQAVYGEVHGSRPAWLGWNVQAKSGRWTMSIAYARQLFREQTVRKFSRHYAQIVRGALRNADLEISRLPFLLEEDRAAYTALNDTQMDLPEQPTIVRMMASTVAKYPDRIAVTQDGQQLTYKQLDRQSNRIANMLLSKGLQKGQFVPIFMKRSLETIVCMLGVIKAGGAYIPLDPSHPDERNAYIIADTQTGMILTHAEYVDRLETLLAGFDRKPEILPLGEQADSYPEAASPVAIEPDDLAYIIYTSGSTGKPKGALIAHQGVVNLAESTRREMDLTEEDVILQYSTFSFDASVYDIFGSLACGSRLHLLTDEERFSIDAFTAAVVEQQATRVAILPTVFFNQLAAHLPEEDAPKYANIKSIIVGGEALSGEAVRMLQKKLQVPIVNLYGPTEITAVATSHIVDYPVPDDLTTVCIGKPLSNYELYIVSEHDELCPIGVTGELLISSVGVGKGYLNQPEKTKEAFITDPITPESGKKFYRSGDMVRLLPSGLVEYRGRKDAQVKIRGFRIEIGEIEDNLAKHESVKDIAVIPRTEADGTKVLAAFYTSNDGQPVASKDLAQFLGQKVPGYMVPKYMCFVDQMPLSPTGKIDRKKLAAFEIVPEEDDSPYEAPVTAIQKEVAAAWEKALGQTRIGIHDDFFEIGGYSLKILEILVLLKPNYPQLKINDFFVYPTIAALAGRIEVLAHEASTAEEAFGEDVPLQDLAEFPLSFYPQDSAEGRVYTQENILLTGATGYLGSHLLYELLRQSKASIYCLVRPSGVQEPYARLEQTMVGYFGNEVKRMMDNRVIAVQGDLEQEHLGLSGEVRDMLADRLDSILHCGAEVKHFGEADYFARVNVDSTNRLLALAKSKPGVRFHFISTLGIPEDLALNGQWASIMAGSGYDEAYVENVYTNSKLAAEKLVVQAGREGLAASVYRVGNLSCRSDNGLFQNNIDNNAFYRMLKAMLLLKKAPDVRWEVDMTPINYAGEAITALALQDATVGRMFHICNPVTVSYRDMVRFFQAYGYTIDLTNWKEYEQWLLDPKQAKDQAGLELAMAQLEGDGAKNSNYRYACPQTLEYLEGTGVQCAQPDEAYFRKLIAHAVKVEYFEQPE</sequence>
<dbReference type="SUPFAM" id="SSF51735">
    <property type="entry name" value="NAD(P)-binding Rossmann-fold domains"/>
    <property type="match status" value="1"/>
</dbReference>
<dbReference type="PIRSF" id="PIRSF001617">
    <property type="entry name" value="Alpha-AR"/>
    <property type="match status" value="1"/>
</dbReference>
<dbReference type="PROSITE" id="PS50075">
    <property type="entry name" value="CARRIER"/>
    <property type="match status" value="1"/>
</dbReference>
<protein>
    <submittedName>
        <fullName evidence="6">Thioester reductase</fullName>
    </submittedName>
</protein>
<dbReference type="InterPro" id="IPR013120">
    <property type="entry name" value="FAR_NAD-bd"/>
</dbReference>
<dbReference type="FunFam" id="3.40.50.980:FF:000001">
    <property type="entry name" value="Non-ribosomal peptide synthetase"/>
    <property type="match status" value="1"/>
</dbReference>